<dbReference type="Ensembl" id="ENSACOT00000018627.1">
    <property type="protein sequence ID" value="ENSACOP00000017970.1"/>
    <property type="gene ID" value="ENSACOG00000012427.1"/>
</dbReference>
<evidence type="ECO:0000313" key="3">
    <source>
        <dbReference type="Proteomes" id="UP000694522"/>
    </source>
</evidence>
<accession>A0A8B9IZP3</accession>
<reference evidence="2" key="1">
    <citation type="submission" date="2025-08" db="UniProtKB">
        <authorList>
            <consortium name="Ensembl"/>
        </authorList>
    </citation>
    <scope>IDENTIFICATION</scope>
</reference>
<name>A0A8B9IZP3_9PSIT</name>
<feature type="transmembrane region" description="Helical" evidence="1">
    <location>
        <begin position="45"/>
        <end position="66"/>
    </location>
</feature>
<dbReference type="Proteomes" id="UP000694522">
    <property type="component" value="Unplaced"/>
</dbReference>
<dbReference type="AlphaFoldDB" id="A0A8B9IZP3"/>
<reference evidence="2" key="2">
    <citation type="submission" date="2025-09" db="UniProtKB">
        <authorList>
            <consortium name="Ensembl"/>
        </authorList>
    </citation>
    <scope>IDENTIFICATION</scope>
</reference>
<keyword evidence="1" id="KW-0812">Transmembrane</keyword>
<evidence type="ECO:0000313" key="2">
    <source>
        <dbReference type="Ensembl" id="ENSACOP00000017970.1"/>
    </source>
</evidence>
<protein>
    <submittedName>
        <fullName evidence="2">Uncharacterized protein</fullName>
    </submittedName>
</protein>
<keyword evidence="1" id="KW-0472">Membrane</keyword>
<keyword evidence="3" id="KW-1185">Reference proteome</keyword>
<evidence type="ECO:0000256" key="1">
    <source>
        <dbReference type="SAM" id="Phobius"/>
    </source>
</evidence>
<proteinExistence type="predicted"/>
<organism evidence="2 3">
    <name type="scientific">Amazona collaria</name>
    <name type="common">yellow-billed parrot</name>
    <dbReference type="NCBI Taxonomy" id="241587"/>
    <lineage>
        <taxon>Eukaryota</taxon>
        <taxon>Metazoa</taxon>
        <taxon>Chordata</taxon>
        <taxon>Craniata</taxon>
        <taxon>Vertebrata</taxon>
        <taxon>Euteleostomi</taxon>
        <taxon>Archelosauria</taxon>
        <taxon>Archosauria</taxon>
        <taxon>Dinosauria</taxon>
        <taxon>Saurischia</taxon>
        <taxon>Theropoda</taxon>
        <taxon>Coelurosauria</taxon>
        <taxon>Aves</taxon>
        <taxon>Neognathae</taxon>
        <taxon>Neoaves</taxon>
        <taxon>Telluraves</taxon>
        <taxon>Australaves</taxon>
        <taxon>Psittaciformes</taxon>
        <taxon>Psittacidae</taxon>
        <taxon>Amazona</taxon>
    </lineage>
</organism>
<keyword evidence="1" id="KW-1133">Transmembrane helix</keyword>
<sequence length="72" mass="8006">MADSLRRLVSAGSGRVLQEKLESWYRNYEVVGPCREGAKSVSAVFLYFILYGCYSILIAGATLCRIHGKGQF</sequence>